<feature type="domain" description="Ig-like" evidence="6">
    <location>
        <begin position="522"/>
        <end position="614"/>
    </location>
</feature>
<name>A0A177BEH6_9BILA</name>
<dbReference type="EMBL" id="LWCA01000011">
    <property type="protein sequence ID" value="OAF71981.1"/>
    <property type="molecule type" value="Genomic_DNA"/>
</dbReference>
<feature type="domain" description="Fibronectin type-III" evidence="7">
    <location>
        <begin position="720"/>
        <end position="826"/>
    </location>
</feature>
<feature type="domain" description="Fibronectin type-III" evidence="7">
    <location>
        <begin position="618"/>
        <end position="718"/>
    </location>
</feature>
<keyword evidence="5" id="KW-0732">Signal</keyword>
<sequence length="1228" mass="140749">MMLKLIILVINCVILTKSEYSYTRQNIDDRNVIIPPLIVKQPPKIVSFKKYESFELDCEAVGTAPIIYKWNFNGKIFDPSGLDDRVVIQPGIGTLIFTRPLKRDEGTYQCFASNSAGVSLSVVVDSRLAILESFIQQSETIHNVRLGHPLKLDCIPPKSFPIAFIYWVKELQESGITIPVETSDRISLDPEGNLHFSNAVSKDYNNGGFYSCVAQNDVTRTQQVGRRHYIHPNGKIVELMKPLIQWQMASHHIVLYGESIKLTCMFSGSPTPTVQWFLNKKYDFLESPRFKTENYGRELIISNVKFEDSNTYECVGTNSQSPTGIHRSVKLKVESQPYWQEKGKPESVEVSESDSAVFVCKALGLPKPVVNWYINGKAIGVLKNNEKRIIKEDVITFKNINKLDVGVIQCNATNKHGYVFANAYLNVLEEAPSILEHPKKLTIMSEQMNARINCLVVGTPQPIVTWNKGDEQLTGGRFLIDLKGHLSISKVFFVDSGLYTCNAYNKFGNTSSSGRLEVIRRTHIITKPRDIVIIRGSEAKFTCTATTDLNRISNLKIDWMKDGELFDYKDFDRVYKNEQDNSLTISGTIIHDTGRYSCYASNGIDSDVADANLIVQARPEPPIKVRSECFETHNQAKVRWSAGRVNYSPIINFIVEYNTSFTPDRWITAKRYVPSSIRQILVNLSPWNNYTFRVMAQNKIGVSLPSRASPKTCRTNIGRPKRNPKNVIVQGDLPDNLVIYWTPMLQSEHGGSKFRYLLKWKKANTTDQVIPKMWNTYEIMNWTYNHYTIKEVFKTYKPYVVQVIAKNEFGIAEEDAKIIRGYSGEGKPKVSVSNLNYNKTTLSANSVNLLWNDPIINDETIRGYFRGYLIQYWTENMHKDIVQEVEYIINEDIYAPRIRLPRQVSLLYNRTGETRKFYLSGLPSFTKIYVHIRIMNKFYVGPASNLLSIHTREGVPNRVSSFVYNKRGPTFIQVSWIISDNTLDQTIVGFKISFQIVSKEKIEQKIFVSNNLPADANTFRIHGLIPEKKYRITIFAFNILGMGKGAYIEASTTPATIPDPPVFTIEEIRSTSVSFLYESDQYSENPGSVFYVQYKRLGEYSWKKTFEQSDSIGTIRIITLDVNTPYEFRFVSRNSMDFVGFSEIIAIQTNDHEGFFYPIFYRTVWFWMSIIIIFVLIFIASFVIYYFKIRHIRWYTTKDTLADKVRKMEAQEAVKRMGFAGTSQSVNM</sequence>
<keyword evidence="3" id="KW-0393">Immunoglobulin domain</keyword>
<dbReference type="OrthoDB" id="6244967at2759"/>
<feature type="domain" description="Ig-like" evidence="6">
    <location>
        <begin position="337"/>
        <end position="426"/>
    </location>
</feature>
<dbReference type="SMART" id="SM00060">
    <property type="entry name" value="FN3"/>
    <property type="match status" value="5"/>
</dbReference>
<dbReference type="InterPro" id="IPR003598">
    <property type="entry name" value="Ig_sub2"/>
</dbReference>
<keyword evidence="9" id="KW-1185">Reference proteome</keyword>
<feature type="domain" description="Ig-like" evidence="6">
    <location>
        <begin position="36"/>
        <end position="121"/>
    </location>
</feature>
<dbReference type="InterPro" id="IPR003961">
    <property type="entry name" value="FN3_dom"/>
</dbReference>
<dbReference type="InterPro" id="IPR013783">
    <property type="entry name" value="Ig-like_fold"/>
</dbReference>
<feature type="chain" id="PRO_5008057027" evidence="5">
    <location>
        <begin position="19"/>
        <end position="1228"/>
    </location>
</feature>
<keyword evidence="1" id="KW-0677">Repeat</keyword>
<feature type="transmembrane region" description="Helical" evidence="4">
    <location>
        <begin position="1164"/>
        <end position="1187"/>
    </location>
</feature>
<dbReference type="InterPro" id="IPR003599">
    <property type="entry name" value="Ig_sub"/>
</dbReference>
<feature type="domain" description="Fibronectin type-III" evidence="7">
    <location>
        <begin position="955"/>
        <end position="1060"/>
    </location>
</feature>
<dbReference type="SMART" id="SM00408">
    <property type="entry name" value="IGc2"/>
    <property type="match status" value="6"/>
</dbReference>
<evidence type="ECO:0000256" key="1">
    <source>
        <dbReference type="ARBA" id="ARBA00022737"/>
    </source>
</evidence>
<dbReference type="Proteomes" id="UP000078046">
    <property type="component" value="Unassembled WGS sequence"/>
</dbReference>
<dbReference type="SUPFAM" id="SSF49265">
    <property type="entry name" value="Fibronectin type III"/>
    <property type="match status" value="3"/>
</dbReference>
<keyword evidence="4" id="KW-0472">Membrane</keyword>
<feature type="domain" description="Ig-like" evidence="6">
    <location>
        <begin position="242"/>
        <end position="330"/>
    </location>
</feature>
<evidence type="ECO:0000256" key="2">
    <source>
        <dbReference type="ARBA" id="ARBA00023157"/>
    </source>
</evidence>
<feature type="domain" description="Ig-like" evidence="6">
    <location>
        <begin position="432"/>
        <end position="517"/>
    </location>
</feature>
<evidence type="ECO:0000313" key="8">
    <source>
        <dbReference type="EMBL" id="OAF71981.1"/>
    </source>
</evidence>
<reference evidence="8 9" key="1">
    <citation type="submission" date="2016-04" db="EMBL/GenBank/DDBJ databases">
        <title>The genome of Intoshia linei affirms orthonectids as highly simplified spiralians.</title>
        <authorList>
            <person name="Mikhailov K.V."/>
            <person name="Slusarev G.S."/>
            <person name="Nikitin M.A."/>
            <person name="Logacheva M.D."/>
            <person name="Penin A."/>
            <person name="Aleoshin V."/>
            <person name="Panchin Y.V."/>
        </authorList>
    </citation>
    <scope>NUCLEOTIDE SEQUENCE [LARGE SCALE GENOMIC DNA]</scope>
    <source>
        <strain evidence="8">Intl2013</strain>
        <tissue evidence="8">Whole animal</tissue>
    </source>
</reference>
<feature type="signal peptide" evidence="5">
    <location>
        <begin position="1"/>
        <end position="18"/>
    </location>
</feature>
<dbReference type="SMART" id="SM00409">
    <property type="entry name" value="IG"/>
    <property type="match status" value="6"/>
</dbReference>
<dbReference type="InterPro" id="IPR036179">
    <property type="entry name" value="Ig-like_dom_sf"/>
</dbReference>
<dbReference type="InterPro" id="IPR007110">
    <property type="entry name" value="Ig-like_dom"/>
</dbReference>
<evidence type="ECO:0000256" key="3">
    <source>
        <dbReference type="ARBA" id="ARBA00023319"/>
    </source>
</evidence>
<dbReference type="AlphaFoldDB" id="A0A177BEH6"/>
<dbReference type="Pfam" id="PF07679">
    <property type="entry name" value="I-set"/>
    <property type="match status" value="3"/>
</dbReference>
<dbReference type="SUPFAM" id="SSF48726">
    <property type="entry name" value="Immunoglobulin"/>
    <property type="match status" value="6"/>
</dbReference>
<organism evidence="8 9">
    <name type="scientific">Intoshia linei</name>
    <dbReference type="NCBI Taxonomy" id="1819745"/>
    <lineage>
        <taxon>Eukaryota</taxon>
        <taxon>Metazoa</taxon>
        <taxon>Spiralia</taxon>
        <taxon>Lophotrochozoa</taxon>
        <taxon>Mesozoa</taxon>
        <taxon>Orthonectida</taxon>
        <taxon>Rhopaluridae</taxon>
        <taxon>Intoshia</taxon>
    </lineage>
</organism>
<protein>
    <submittedName>
        <fullName evidence="8">Neuronal cell adhesion molecule</fullName>
    </submittedName>
</protein>
<dbReference type="CDD" id="cd00063">
    <property type="entry name" value="FN3"/>
    <property type="match status" value="4"/>
</dbReference>
<proteinExistence type="predicted"/>
<comment type="caution">
    <text evidence="8">The sequence shown here is derived from an EMBL/GenBank/DDBJ whole genome shotgun (WGS) entry which is preliminary data.</text>
</comment>
<evidence type="ECO:0000313" key="9">
    <source>
        <dbReference type="Proteomes" id="UP000078046"/>
    </source>
</evidence>
<dbReference type="Gene3D" id="2.60.40.10">
    <property type="entry name" value="Immunoglobulins"/>
    <property type="match status" value="11"/>
</dbReference>
<dbReference type="PANTHER" id="PTHR44170:SF6">
    <property type="entry name" value="CONTACTIN"/>
    <property type="match status" value="1"/>
</dbReference>
<gene>
    <name evidence="8" type="ORF">A3Q56_00239</name>
</gene>
<dbReference type="PROSITE" id="PS50853">
    <property type="entry name" value="FN3"/>
    <property type="match status" value="3"/>
</dbReference>
<evidence type="ECO:0000256" key="5">
    <source>
        <dbReference type="SAM" id="SignalP"/>
    </source>
</evidence>
<dbReference type="InterPro" id="IPR036116">
    <property type="entry name" value="FN3_sf"/>
</dbReference>
<keyword evidence="4" id="KW-1133">Transmembrane helix</keyword>
<accession>A0A177BEH6</accession>
<dbReference type="PANTHER" id="PTHR44170">
    <property type="entry name" value="PROTEIN SIDEKICK"/>
    <property type="match status" value="1"/>
</dbReference>
<dbReference type="FunFam" id="2.60.40.10:FF:000032">
    <property type="entry name" value="palladin isoform X1"/>
    <property type="match status" value="1"/>
</dbReference>
<dbReference type="Pfam" id="PF13927">
    <property type="entry name" value="Ig_3"/>
    <property type="match status" value="2"/>
</dbReference>
<dbReference type="GO" id="GO:0098609">
    <property type="term" value="P:cell-cell adhesion"/>
    <property type="evidence" value="ECO:0007669"/>
    <property type="project" value="TreeGrafter"/>
</dbReference>
<dbReference type="Pfam" id="PF00041">
    <property type="entry name" value="fn3"/>
    <property type="match status" value="2"/>
</dbReference>
<feature type="domain" description="Ig-like" evidence="6">
    <location>
        <begin position="147"/>
        <end position="225"/>
    </location>
</feature>
<evidence type="ECO:0000256" key="4">
    <source>
        <dbReference type="SAM" id="Phobius"/>
    </source>
</evidence>
<dbReference type="InterPro" id="IPR013098">
    <property type="entry name" value="Ig_I-set"/>
</dbReference>
<dbReference type="GO" id="GO:0016020">
    <property type="term" value="C:membrane"/>
    <property type="evidence" value="ECO:0007669"/>
    <property type="project" value="UniProtKB-SubCell"/>
</dbReference>
<keyword evidence="4" id="KW-0812">Transmembrane</keyword>
<dbReference type="PROSITE" id="PS50835">
    <property type="entry name" value="IG_LIKE"/>
    <property type="match status" value="6"/>
</dbReference>
<evidence type="ECO:0000259" key="7">
    <source>
        <dbReference type="PROSITE" id="PS50853"/>
    </source>
</evidence>
<keyword evidence="2" id="KW-1015">Disulfide bond</keyword>
<evidence type="ECO:0000259" key="6">
    <source>
        <dbReference type="PROSITE" id="PS50835"/>
    </source>
</evidence>